<dbReference type="AlphaFoldDB" id="A0A382K9Z7"/>
<proteinExistence type="predicted"/>
<gene>
    <name evidence="1" type="ORF">METZ01_LOCUS274022</name>
</gene>
<dbReference type="InterPro" id="IPR051792">
    <property type="entry name" value="GGT_bact"/>
</dbReference>
<accession>A0A382K9Z7</accession>
<evidence type="ECO:0008006" key="2">
    <source>
        <dbReference type="Google" id="ProtNLM"/>
    </source>
</evidence>
<sequence>MNYINYPPSSRPTAMGFKGMAASAHPFASLAGINILNKGGNAFDAIVAIASTLNVVEPFMSGMGGVGVAMVYNAKQKKLQALNFSGSAPKLADPEKYTAEAKSIGPWAPLVPGNVAGWLTIQETLGVLDREEVFEDSINHAKNGFPVTHFHHTSFTNSIPRLTQFPSGEIILNNGKPPNPGTKIVMPELAKSLELVAKNGADEFYRGSIAKKIVASMELYGGLISEEDLDSVKAEWMEPLTIKYRDYEVNTVPP</sequence>
<reference evidence="1" key="1">
    <citation type="submission" date="2018-05" db="EMBL/GenBank/DDBJ databases">
        <authorList>
            <person name="Lanie J.A."/>
            <person name="Ng W.-L."/>
            <person name="Kazmierczak K.M."/>
            <person name="Andrzejewski T.M."/>
            <person name="Davidsen T.M."/>
            <person name="Wayne K.J."/>
            <person name="Tettelin H."/>
            <person name="Glass J.I."/>
            <person name="Rusch D."/>
            <person name="Podicherti R."/>
            <person name="Tsui H.-C.T."/>
            <person name="Winkler M.E."/>
        </authorList>
    </citation>
    <scope>NUCLEOTIDE SEQUENCE</scope>
</reference>
<feature type="non-terminal residue" evidence="1">
    <location>
        <position position="254"/>
    </location>
</feature>
<name>A0A382K9Z7_9ZZZZ</name>
<dbReference type="SUPFAM" id="SSF56235">
    <property type="entry name" value="N-terminal nucleophile aminohydrolases (Ntn hydrolases)"/>
    <property type="match status" value="1"/>
</dbReference>
<evidence type="ECO:0000313" key="1">
    <source>
        <dbReference type="EMBL" id="SVC21168.1"/>
    </source>
</evidence>
<protein>
    <recommendedName>
        <fullName evidence="2">Gamma-glutamyltransferase</fullName>
    </recommendedName>
</protein>
<dbReference type="PANTHER" id="PTHR43199">
    <property type="entry name" value="GLUTATHIONE HYDROLASE"/>
    <property type="match status" value="1"/>
</dbReference>
<dbReference type="PANTHER" id="PTHR43199:SF1">
    <property type="entry name" value="GLUTATHIONE HYDROLASE PROENZYME"/>
    <property type="match status" value="1"/>
</dbReference>
<dbReference type="InterPro" id="IPR029055">
    <property type="entry name" value="Ntn_hydrolases_N"/>
</dbReference>
<organism evidence="1">
    <name type="scientific">marine metagenome</name>
    <dbReference type="NCBI Taxonomy" id="408172"/>
    <lineage>
        <taxon>unclassified sequences</taxon>
        <taxon>metagenomes</taxon>
        <taxon>ecological metagenomes</taxon>
    </lineage>
</organism>
<dbReference type="PRINTS" id="PR01210">
    <property type="entry name" value="GGTRANSPTASE"/>
</dbReference>
<dbReference type="Pfam" id="PF01019">
    <property type="entry name" value="G_glu_transpept"/>
    <property type="match status" value="1"/>
</dbReference>
<dbReference type="EMBL" id="UINC01079302">
    <property type="protein sequence ID" value="SVC21168.1"/>
    <property type="molecule type" value="Genomic_DNA"/>
</dbReference>